<dbReference type="Pfam" id="PF23140">
    <property type="entry name" value="Gp80"/>
    <property type="match status" value="1"/>
</dbReference>
<dbReference type="EMBL" id="FPCK01000001">
    <property type="protein sequence ID" value="SFV31358.1"/>
    <property type="molecule type" value="Genomic_DNA"/>
</dbReference>
<name>A0A1I7N9P0_9HYPH</name>
<proteinExistence type="predicted"/>
<reference evidence="1 2" key="1">
    <citation type="submission" date="2016-10" db="EMBL/GenBank/DDBJ databases">
        <authorList>
            <person name="de Groot N.N."/>
        </authorList>
    </citation>
    <scope>NUCLEOTIDE SEQUENCE [LARGE SCALE GENOMIC DNA]</scope>
    <source>
        <strain evidence="1 2">IPL20</strain>
    </source>
</reference>
<accession>A0A1I7N9P0</accession>
<evidence type="ECO:0000313" key="2">
    <source>
        <dbReference type="Proteomes" id="UP000199074"/>
    </source>
</evidence>
<dbReference type="InterPro" id="IPR056908">
    <property type="entry name" value="Gp80-like"/>
</dbReference>
<dbReference type="RefSeq" id="WP_092422480.1">
    <property type="nucleotide sequence ID" value="NZ_FPCK01000001.1"/>
</dbReference>
<protein>
    <submittedName>
        <fullName evidence="1">Uncharacterized protein</fullName>
    </submittedName>
</protein>
<evidence type="ECO:0000313" key="1">
    <source>
        <dbReference type="EMBL" id="SFV31358.1"/>
    </source>
</evidence>
<dbReference type="AlphaFoldDB" id="A0A1I7N9P0"/>
<dbReference type="STRING" id="429728.SAMN05216456_1316"/>
<dbReference type="Proteomes" id="UP000199074">
    <property type="component" value="Unassembled WGS sequence"/>
</dbReference>
<keyword evidence="2" id="KW-1185">Reference proteome</keyword>
<dbReference type="OrthoDB" id="8303674at2"/>
<sequence length="142" mass="14732">MPASTSAAHDILDLYLRGVAPATPTRVWMALHTGDPGADGTANEVSAANWPSYARQDPAAAAAIATGFSAAAGKASSNLKEMLFPENDGAGNVTITHVTIRTHLTSTTAATCKLIGTLIQPKTAEPGDQLKFKIGEVDWSVE</sequence>
<gene>
    <name evidence="1" type="ORF">SAMN05216456_1316</name>
</gene>
<organism evidence="1 2">
    <name type="scientific">Devosia crocina</name>
    <dbReference type="NCBI Taxonomy" id="429728"/>
    <lineage>
        <taxon>Bacteria</taxon>
        <taxon>Pseudomonadati</taxon>
        <taxon>Pseudomonadota</taxon>
        <taxon>Alphaproteobacteria</taxon>
        <taxon>Hyphomicrobiales</taxon>
        <taxon>Devosiaceae</taxon>
        <taxon>Devosia</taxon>
    </lineage>
</organism>